<evidence type="ECO:0000256" key="7">
    <source>
        <dbReference type="SAM" id="Phobius"/>
    </source>
</evidence>
<keyword evidence="5 7" id="KW-1133">Transmembrane helix</keyword>
<feature type="transmembrane region" description="Helical" evidence="7">
    <location>
        <begin position="15"/>
        <end position="35"/>
    </location>
</feature>
<evidence type="ECO:0000256" key="6">
    <source>
        <dbReference type="ARBA" id="ARBA00023136"/>
    </source>
</evidence>
<feature type="transmembrane region" description="Helical" evidence="7">
    <location>
        <begin position="157"/>
        <end position="177"/>
    </location>
</feature>
<feature type="domain" description="Mechanosensitive ion channel MscS C-terminal" evidence="9">
    <location>
        <begin position="252"/>
        <end position="337"/>
    </location>
</feature>
<keyword evidence="3" id="KW-1003">Cell membrane</keyword>
<proteinExistence type="inferred from homology"/>
<evidence type="ECO:0000256" key="3">
    <source>
        <dbReference type="ARBA" id="ARBA00022475"/>
    </source>
</evidence>
<protein>
    <submittedName>
        <fullName evidence="11">Small-conductance mechanosensitive channel</fullName>
    </submittedName>
</protein>
<dbReference type="InterPro" id="IPR006685">
    <property type="entry name" value="MscS_channel_2nd"/>
</dbReference>
<dbReference type="InterPro" id="IPR011066">
    <property type="entry name" value="MscS_channel_C_sf"/>
</dbReference>
<keyword evidence="6 7" id="KW-0472">Membrane</keyword>
<dbReference type="OrthoDB" id="9809206at2"/>
<feature type="transmembrane region" description="Helical" evidence="7">
    <location>
        <begin position="131"/>
        <end position="151"/>
    </location>
</feature>
<reference evidence="11 12" key="1">
    <citation type="submission" date="2019-03" db="EMBL/GenBank/DDBJ databases">
        <title>Genomic Encyclopedia of Type Strains, Phase IV (KMG-IV): sequencing the most valuable type-strain genomes for metagenomic binning, comparative biology and taxonomic classification.</title>
        <authorList>
            <person name="Goeker M."/>
        </authorList>
    </citation>
    <scope>NUCLEOTIDE SEQUENCE [LARGE SCALE GENOMIC DNA]</scope>
    <source>
        <strain evidence="11 12">DSM 15969</strain>
    </source>
</reference>
<dbReference type="InterPro" id="IPR049142">
    <property type="entry name" value="MS_channel_1st"/>
</dbReference>
<dbReference type="EMBL" id="SLUI01000007">
    <property type="protein sequence ID" value="TCL36914.1"/>
    <property type="molecule type" value="Genomic_DNA"/>
</dbReference>
<dbReference type="SUPFAM" id="SSF82861">
    <property type="entry name" value="Mechanosensitive channel protein MscS (YggB), transmembrane region"/>
    <property type="match status" value="1"/>
</dbReference>
<accession>A0A4R1PWX0</accession>
<evidence type="ECO:0000313" key="11">
    <source>
        <dbReference type="EMBL" id="TCL36914.1"/>
    </source>
</evidence>
<dbReference type="PANTHER" id="PTHR30566:SF25">
    <property type="entry name" value="INNER MEMBRANE PROTEIN"/>
    <property type="match status" value="1"/>
</dbReference>
<dbReference type="RefSeq" id="WP_132080576.1">
    <property type="nucleotide sequence ID" value="NZ_SLUI01000007.1"/>
</dbReference>
<keyword evidence="4 7" id="KW-0812">Transmembrane</keyword>
<evidence type="ECO:0000256" key="1">
    <source>
        <dbReference type="ARBA" id="ARBA00004651"/>
    </source>
</evidence>
<evidence type="ECO:0000256" key="5">
    <source>
        <dbReference type="ARBA" id="ARBA00022989"/>
    </source>
</evidence>
<evidence type="ECO:0000259" key="8">
    <source>
        <dbReference type="Pfam" id="PF00924"/>
    </source>
</evidence>
<dbReference type="InterPro" id="IPR049278">
    <property type="entry name" value="MS_channel_C"/>
</dbReference>
<evidence type="ECO:0000256" key="4">
    <source>
        <dbReference type="ARBA" id="ARBA00022692"/>
    </source>
</evidence>
<dbReference type="GO" id="GO:0005886">
    <property type="term" value="C:plasma membrane"/>
    <property type="evidence" value="ECO:0007669"/>
    <property type="project" value="UniProtKB-SubCell"/>
</dbReference>
<feature type="transmembrane region" description="Helical" evidence="7">
    <location>
        <begin position="69"/>
        <end position="88"/>
    </location>
</feature>
<comment type="subcellular location">
    <subcellularLocation>
        <location evidence="1">Cell membrane</location>
        <topology evidence="1">Multi-pass membrane protein</topology>
    </subcellularLocation>
</comment>
<dbReference type="SUPFAM" id="SSF50182">
    <property type="entry name" value="Sm-like ribonucleoproteins"/>
    <property type="match status" value="1"/>
</dbReference>
<evidence type="ECO:0000313" key="12">
    <source>
        <dbReference type="Proteomes" id="UP000295063"/>
    </source>
</evidence>
<sequence length="355" mass="40386">MLQAMLNQLFFQNSVYSYLTALLVFTIAVFTVKLFDHAVLNRLKIWAETATSKLDIYLFQTLEKTLLPALYFGSFYVAVRSLTLPALLNRSIDIIGIIIVTIAGIRFIITMVEYTLLFSIKSKDLNDREHIIKAIIPFLRIALWGIGLVFLLDNLGFQISTVIAGLGIGGIAVALAAQAMLRDLFSYVAIVFDRPFELGDFITIDGHMGTIEHIGIKTTRIRSLGGEQLIFSNSDLTNSRIQNLKRMETRRIVFKFRIHYQTSSQQLREIPLIVKQIIESIAETRFDRAHFSALGESALQFDVVYYVLGSDYTLYMNIQQEINLKLKEALEERNIKFAYPAQTIYLEKPESYPGS</sequence>
<dbReference type="InterPro" id="IPR010920">
    <property type="entry name" value="LSM_dom_sf"/>
</dbReference>
<dbReference type="GO" id="GO:0055085">
    <property type="term" value="P:transmembrane transport"/>
    <property type="evidence" value="ECO:0007669"/>
    <property type="project" value="InterPro"/>
</dbReference>
<dbReference type="SUPFAM" id="SSF82689">
    <property type="entry name" value="Mechanosensitive channel protein MscS (YggB), C-terminal domain"/>
    <property type="match status" value="1"/>
</dbReference>
<comment type="similarity">
    <text evidence="2">Belongs to the MscS (TC 1.A.23) family.</text>
</comment>
<dbReference type="PANTHER" id="PTHR30566">
    <property type="entry name" value="YNAI-RELATED MECHANOSENSITIVE ION CHANNEL"/>
    <property type="match status" value="1"/>
</dbReference>
<keyword evidence="12" id="KW-1185">Reference proteome</keyword>
<feature type="domain" description="Mechanosensitive ion channel MscS" evidence="8">
    <location>
        <begin position="181"/>
        <end position="246"/>
    </location>
</feature>
<evidence type="ECO:0000259" key="10">
    <source>
        <dbReference type="Pfam" id="PF21088"/>
    </source>
</evidence>
<feature type="transmembrane region" description="Helical" evidence="7">
    <location>
        <begin position="94"/>
        <end position="119"/>
    </location>
</feature>
<feature type="domain" description="Mechanosensitive ion channel transmembrane helices 2/3" evidence="10">
    <location>
        <begin position="139"/>
        <end position="178"/>
    </location>
</feature>
<evidence type="ECO:0000259" key="9">
    <source>
        <dbReference type="Pfam" id="PF21082"/>
    </source>
</evidence>
<name>A0A4R1PWX0_9FIRM</name>
<dbReference type="AlphaFoldDB" id="A0A4R1PWX0"/>
<dbReference type="Pfam" id="PF00924">
    <property type="entry name" value="MS_channel_2nd"/>
    <property type="match status" value="1"/>
</dbReference>
<organism evidence="11 12">
    <name type="scientific">Anaerospora hongkongensis</name>
    <dbReference type="NCBI Taxonomy" id="244830"/>
    <lineage>
        <taxon>Bacteria</taxon>
        <taxon>Bacillati</taxon>
        <taxon>Bacillota</taxon>
        <taxon>Negativicutes</taxon>
        <taxon>Selenomonadales</taxon>
        <taxon>Sporomusaceae</taxon>
        <taxon>Anaerospora</taxon>
    </lineage>
</organism>
<gene>
    <name evidence="11" type="ORF">EV210_107179</name>
</gene>
<dbReference type="Pfam" id="PF21082">
    <property type="entry name" value="MS_channel_3rd"/>
    <property type="match status" value="1"/>
</dbReference>
<comment type="caution">
    <text evidence="11">The sequence shown here is derived from an EMBL/GenBank/DDBJ whole genome shotgun (WGS) entry which is preliminary data.</text>
</comment>
<evidence type="ECO:0000256" key="2">
    <source>
        <dbReference type="ARBA" id="ARBA00008017"/>
    </source>
</evidence>
<dbReference type="Gene3D" id="1.10.287.1260">
    <property type="match status" value="1"/>
</dbReference>
<dbReference type="InterPro" id="IPR011014">
    <property type="entry name" value="MscS_channel_TM-2"/>
</dbReference>
<dbReference type="Gene3D" id="3.30.70.100">
    <property type="match status" value="1"/>
</dbReference>
<dbReference type="Pfam" id="PF21088">
    <property type="entry name" value="MS_channel_1st"/>
    <property type="match status" value="1"/>
</dbReference>
<dbReference type="InterPro" id="IPR023408">
    <property type="entry name" value="MscS_beta-dom_sf"/>
</dbReference>
<dbReference type="Proteomes" id="UP000295063">
    <property type="component" value="Unassembled WGS sequence"/>
</dbReference>
<dbReference type="Gene3D" id="2.30.30.60">
    <property type="match status" value="1"/>
</dbReference>